<dbReference type="PROSITE" id="PS50297">
    <property type="entry name" value="ANK_REP_REGION"/>
    <property type="match status" value="6"/>
</dbReference>
<keyword evidence="6" id="KW-0325">Glycoprotein</keyword>
<dbReference type="PRINTS" id="PR01415">
    <property type="entry name" value="ANKYRIN"/>
</dbReference>
<evidence type="ECO:0000256" key="4">
    <source>
        <dbReference type="ARBA" id="ARBA00023043"/>
    </source>
</evidence>
<keyword evidence="11" id="KW-1185">Reference proteome</keyword>
<dbReference type="SUPFAM" id="SSF48403">
    <property type="entry name" value="Ankyrin repeat"/>
    <property type="match status" value="1"/>
</dbReference>
<dbReference type="GO" id="GO:0034220">
    <property type="term" value="P:monoatomic ion transmembrane transport"/>
    <property type="evidence" value="ECO:0007669"/>
    <property type="project" value="UniProtKB-KW"/>
</dbReference>
<evidence type="ECO:0000256" key="2">
    <source>
        <dbReference type="ARBA" id="ARBA00022606"/>
    </source>
</evidence>
<dbReference type="Gene3D" id="1.25.40.20">
    <property type="entry name" value="Ankyrin repeat-containing domain"/>
    <property type="match status" value="3"/>
</dbReference>
<keyword evidence="1" id="KW-0813">Transport</keyword>
<dbReference type="Proteomes" id="UP000186817">
    <property type="component" value="Unassembled WGS sequence"/>
</dbReference>
<comment type="caution">
    <text evidence="10">The sequence shown here is derived from an EMBL/GenBank/DDBJ whole genome shotgun (WGS) entry which is preliminary data.</text>
</comment>
<keyword evidence="4" id="KW-0040">ANK repeat</keyword>
<evidence type="ECO:0000313" key="10">
    <source>
        <dbReference type="EMBL" id="OLP82108.1"/>
    </source>
</evidence>
<evidence type="ECO:0000256" key="9">
    <source>
        <dbReference type="SAM" id="SignalP"/>
    </source>
</evidence>
<evidence type="ECO:0000256" key="3">
    <source>
        <dbReference type="ARBA" id="ARBA00022737"/>
    </source>
</evidence>
<feature type="chain" id="PRO_5043545592" evidence="9">
    <location>
        <begin position="20"/>
        <end position="979"/>
    </location>
</feature>
<dbReference type="EMBL" id="LSRX01001224">
    <property type="protein sequence ID" value="OLP82108.1"/>
    <property type="molecule type" value="Genomic_DNA"/>
</dbReference>
<feature type="region of interest" description="Disordered" evidence="8">
    <location>
        <begin position="757"/>
        <end position="789"/>
    </location>
</feature>
<sequence>MAATPLCWVLLALLPSAFGIRVEQDAGGAGGAPAWSTTSAEELQQTLLEELSPPGALPGAASVPLKCARQRDAPEPLETPLKAEGGQNAESLKELIGRVRQTWAEGGATGCFQQLGKMIANLTTTCEERKPQENYMDYIFQHYTPPLSKKTCKDSADDIFVHGSALVKAMQYPKDSVASLKLDRDTAAMVQSLYFLRAWLTPLARTHNSALLWAGFWDADPTKRATMEALHEFAMATDHSTVHPDSWLGQVIDSSDDLVDCYKDETLQLLLNMWDIVSMSFVLGMMERGQGTVVALVNKGMEGQRPLQKAVLYEHEIPTLGVAAYGLGYWSPQVLVIDLQGTCSRTSPALQRQLASRLGAWARSKEKQCWRLQDFVRRSRLDWRCLDCSSASCVLDTPLAKQVRQLVEEKRPKDEKGRELLEAVADTSQSEADRESGKAYSEAKRMLAELLSRVQGMKGLEAAALKVGTDLTHMVSERSPITRRHREVSVTQVRALLDSKADPNMADRRGSTVLDKAAESRNVEVAALLLEHRAGLNPRRDDGCTPLHTAAVKDDLPIARLLLEHKAEVDPNDDGGRTPLDLAADFGRSEVARLLLEHRADLNRKDANGNTPLHQVARKGDPGMATLLLGHGAEPSLQNVNGATPLELAVVRDHSELVRLLLQHKAEVNAQNEEGRTPLHLAAVHGRSEAAALLLNHRAWVNPRDESNWTPLHWAAQGGHSQVAELLLDHKASEVSVLRSPRVGSCNLVWIRLGSPARNGQAAVQSDSPTRSSAQRAMRKPKASKAASAKKLEKAGLLAGKVKDHLPQAFDVSRLGKVADEDDEDGPPEEVTTGRGSDPAQEDPEVEETAADSLPSKESVPVGKARRRKKQGGGTKQLKYLWQDPENQELLQALKIEDQEKRKRHAGTTQMEKHGVTLRSDAAQAHDRAGHAADFLQKELFGNRKRKRSVADRYDRNVLAGCSRALPLHLVRGTRKRTK</sequence>
<reference evidence="10 11" key="1">
    <citation type="submission" date="2016-02" db="EMBL/GenBank/DDBJ databases">
        <title>Genome analysis of coral dinoflagellate symbionts highlights evolutionary adaptations to a symbiotic lifestyle.</title>
        <authorList>
            <person name="Aranda M."/>
            <person name="Li Y."/>
            <person name="Liew Y.J."/>
            <person name="Baumgarten S."/>
            <person name="Simakov O."/>
            <person name="Wilson M."/>
            <person name="Piel J."/>
            <person name="Ashoor H."/>
            <person name="Bougouffa S."/>
            <person name="Bajic V.B."/>
            <person name="Ryu T."/>
            <person name="Ravasi T."/>
            <person name="Bayer T."/>
            <person name="Micklem G."/>
            <person name="Kim H."/>
            <person name="Bhak J."/>
            <person name="Lajeunesse T.C."/>
            <person name="Voolstra C.R."/>
        </authorList>
    </citation>
    <scope>NUCLEOTIDE SEQUENCE [LARGE SCALE GENOMIC DNA]</scope>
    <source>
        <strain evidence="10 11">CCMP2467</strain>
    </source>
</reference>
<dbReference type="GO" id="GO:0022857">
    <property type="term" value="F:transmembrane transporter activity"/>
    <property type="evidence" value="ECO:0007669"/>
    <property type="project" value="TreeGrafter"/>
</dbReference>
<dbReference type="OrthoDB" id="194358at2759"/>
<feature type="signal peptide" evidence="9">
    <location>
        <begin position="1"/>
        <end position="19"/>
    </location>
</feature>
<feature type="compositionally biased region" description="Acidic residues" evidence="8">
    <location>
        <begin position="840"/>
        <end position="850"/>
    </location>
</feature>
<dbReference type="Pfam" id="PF00023">
    <property type="entry name" value="Ank"/>
    <property type="match status" value="1"/>
</dbReference>
<dbReference type="PANTHER" id="PTHR47143:SF1">
    <property type="entry name" value="ION_TRANS DOMAIN-CONTAINING PROTEIN"/>
    <property type="match status" value="1"/>
</dbReference>
<feature type="compositionally biased region" description="Polar residues" evidence="8">
    <location>
        <begin position="762"/>
        <end position="775"/>
    </location>
</feature>
<dbReference type="GO" id="GO:1902495">
    <property type="term" value="C:transmembrane transporter complex"/>
    <property type="evidence" value="ECO:0007669"/>
    <property type="project" value="TreeGrafter"/>
</dbReference>
<name>A0A1Q9CGN9_SYMMI</name>
<evidence type="ECO:0000256" key="1">
    <source>
        <dbReference type="ARBA" id="ARBA00022448"/>
    </source>
</evidence>
<organism evidence="10 11">
    <name type="scientific">Symbiodinium microadriaticum</name>
    <name type="common">Dinoflagellate</name>
    <name type="synonym">Zooxanthella microadriatica</name>
    <dbReference type="NCBI Taxonomy" id="2951"/>
    <lineage>
        <taxon>Eukaryota</taxon>
        <taxon>Sar</taxon>
        <taxon>Alveolata</taxon>
        <taxon>Dinophyceae</taxon>
        <taxon>Suessiales</taxon>
        <taxon>Symbiodiniaceae</taxon>
        <taxon>Symbiodinium</taxon>
    </lineage>
</organism>
<dbReference type="Pfam" id="PF12796">
    <property type="entry name" value="Ank_2"/>
    <property type="match status" value="2"/>
</dbReference>
<gene>
    <name evidence="10" type="primary">ANKK1</name>
    <name evidence="10" type="ORF">AK812_SmicGene37266</name>
</gene>
<keyword evidence="5" id="KW-0406">Ion transport</keyword>
<keyword evidence="2" id="KW-0716">Sensory transduction</keyword>
<evidence type="ECO:0000313" key="11">
    <source>
        <dbReference type="Proteomes" id="UP000186817"/>
    </source>
</evidence>
<keyword evidence="10" id="KW-0418">Kinase</keyword>
<feature type="region of interest" description="Disordered" evidence="8">
    <location>
        <begin position="813"/>
        <end position="881"/>
    </location>
</feature>
<dbReference type="GO" id="GO:0016301">
    <property type="term" value="F:kinase activity"/>
    <property type="evidence" value="ECO:0007669"/>
    <property type="project" value="UniProtKB-KW"/>
</dbReference>
<proteinExistence type="predicted"/>
<dbReference type="InterPro" id="IPR002110">
    <property type="entry name" value="Ankyrin_rpt"/>
</dbReference>
<keyword evidence="3" id="KW-0677">Repeat</keyword>
<accession>A0A1Q9CGN9</accession>
<evidence type="ECO:0000256" key="6">
    <source>
        <dbReference type="ARBA" id="ARBA00023180"/>
    </source>
</evidence>
<evidence type="ECO:0000256" key="5">
    <source>
        <dbReference type="ARBA" id="ARBA00023065"/>
    </source>
</evidence>
<protein>
    <submittedName>
        <fullName evidence="10">Ankyrin repeat and protein kinase domain-containing protein 1</fullName>
    </submittedName>
</protein>
<keyword evidence="7" id="KW-0407">Ion channel</keyword>
<keyword evidence="10" id="KW-0808">Transferase</keyword>
<dbReference type="SMART" id="SM00248">
    <property type="entry name" value="ANK"/>
    <property type="match status" value="7"/>
</dbReference>
<dbReference type="InterPro" id="IPR052076">
    <property type="entry name" value="TRP_cation_channel"/>
</dbReference>
<keyword evidence="9" id="KW-0732">Signal</keyword>
<evidence type="ECO:0000256" key="7">
    <source>
        <dbReference type="ARBA" id="ARBA00023303"/>
    </source>
</evidence>
<dbReference type="InterPro" id="IPR036770">
    <property type="entry name" value="Ankyrin_rpt-contain_sf"/>
</dbReference>
<evidence type="ECO:0000256" key="8">
    <source>
        <dbReference type="SAM" id="MobiDB-lite"/>
    </source>
</evidence>
<dbReference type="PROSITE" id="PS50088">
    <property type="entry name" value="ANK_REPEAT"/>
    <property type="match status" value="7"/>
</dbReference>
<dbReference type="AlphaFoldDB" id="A0A1Q9CGN9"/>
<dbReference type="PANTHER" id="PTHR47143">
    <property type="entry name" value="TRANSIENT RECEPTOR POTENTIAL CATION CHANNEL PROTEIN PAINLESS"/>
    <property type="match status" value="1"/>
</dbReference>